<dbReference type="Pfam" id="PF00440">
    <property type="entry name" value="TetR_N"/>
    <property type="match status" value="1"/>
</dbReference>
<dbReference type="InterPro" id="IPR009057">
    <property type="entry name" value="Homeodomain-like_sf"/>
</dbReference>
<dbReference type="Proteomes" id="UP000196878">
    <property type="component" value="Unassembled WGS sequence"/>
</dbReference>
<dbReference type="GO" id="GO:0003677">
    <property type="term" value="F:DNA binding"/>
    <property type="evidence" value="ECO:0007669"/>
    <property type="project" value="UniProtKB-UniRule"/>
</dbReference>
<feature type="domain" description="HTH tetR-type" evidence="4">
    <location>
        <begin position="38"/>
        <end position="98"/>
    </location>
</feature>
<proteinExistence type="predicted"/>
<dbReference type="InterPro" id="IPR041474">
    <property type="entry name" value="NicS_C"/>
</dbReference>
<keyword evidence="1 2" id="KW-0238">DNA-binding</keyword>
<gene>
    <name evidence="5" type="ORF">CDV49_05510</name>
</gene>
<sequence length="242" mass="27021">MISMTETPTECKKTENAAHSGRGRRRFEDGMDAATLAEATRADILANAKLAFMSNGFDGTSVNEIARNTQTSKRMIYYYFGSKDGLYRAVLEDAYSQASQARSLDRLDLLEPVEALKAYAARAFDNHYQNPDFVRLVMAENLNQARTLRDSPAISERTQRSLGYLDDVLTRGKQSGVFRQDCDLVDLYLVIISLSFYSISNQSTVAISLGIDMADPAQLDRRRALIVENALRFALRAPLEPA</sequence>
<feature type="region of interest" description="Disordered" evidence="3">
    <location>
        <begin position="1"/>
        <end position="24"/>
    </location>
</feature>
<organism evidence="5 6">
    <name type="scientific">Haematobacter genomosp. 1</name>
    <dbReference type="NCBI Taxonomy" id="366618"/>
    <lineage>
        <taxon>Bacteria</taxon>
        <taxon>Pseudomonadati</taxon>
        <taxon>Pseudomonadota</taxon>
        <taxon>Alphaproteobacteria</taxon>
        <taxon>Rhodobacterales</taxon>
        <taxon>Paracoccaceae</taxon>
        <taxon>Haematobacter</taxon>
    </lineage>
</organism>
<evidence type="ECO:0000256" key="3">
    <source>
        <dbReference type="SAM" id="MobiDB-lite"/>
    </source>
</evidence>
<dbReference type="PROSITE" id="PS50977">
    <property type="entry name" value="HTH_TETR_2"/>
    <property type="match status" value="1"/>
</dbReference>
<evidence type="ECO:0000256" key="2">
    <source>
        <dbReference type="PROSITE-ProRule" id="PRU00335"/>
    </source>
</evidence>
<keyword evidence="6" id="KW-1185">Reference proteome</keyword>
<evidence type="ECO:0000256" key="1">
    <source>
        <dbReference type="ARBA" id="ARBA00023125"/>
    </source>
</evidence>
<dbReference type="PANTHER" id="PTHR30328:SF54">
    <property type="entry name" value="HTH-TYPE TRANSCRIPTIONAL REPRESSOR SCO4008"/>
    <property type="match status" value="1"/>
</dbReference>
<dbReference type="EMBL" id="NIPW01000008">
    <property type="protein sequence ID" value="OWJ79342.1"/>
    <property type="molecule type" value="Genomic_DNA"/>
</dbReference>
<evidence type="ECO:0000259" key="4">
    <source>
        <dbReference type="PROSITE" id="PS50977"/>
    </source>
</evidence>
<dbReference type="InterPro" id="IPR036271">
    <property type="entry name" value="Tet_transcr_reg_TetR-rel_C_sf"/>
</dbReference>
<dbReference type="SUPFAM" id="SSF48498">
    <property type="entry name" value="Tetracyclin repressor-like, C-terminal domain"/>
    <property type="match status" value="1"/>
</dbReference>
<dbReference type="InterPro" id="IPR001647">
    <property type="entry name" value="HTH_TetR"/>
</dbReference>
<dbReference type="Pfam" id="PF17938">
    <property type="entry name" value="TetR_C_29"/>
    <property type="match status" value="1"/>
</dbReference>
<accession>A0A212ADS0</accession>
<evidence type="ECO:0000313" key="5">
    <source>
        <dbReference type="EMBL" id="OWJ79342.1"/>
    </source>
</evidence>
<dbReference type="PANTHER" id="PTHR30328">
    <property type="entry name" value="TRANSCRIPTIONAL REPRESSOR"/>
    <property type="match status" value="1"/>
</dbReference>
<dbReference type="AlphaFoldDB" id="A0A212ADS0"/>
<reference evidence="5 6" key="1">
    <citation type="submission" date="2016-12" db="EMBL/GenBank/DDBJ databases">
        <title>Comparison of Traditional DNA-DNA Hybridization with In Silico Genomic Analysis.</title>
        <authorList>
            <person name="Nicholson A.C."/>
            <person name="Humrighouse B.W."/>
            <person name="Graziano J."/>
            <person name="Lasker B."/>
            <person name="Whitney A.M."/>
            <person name="Mcquiston J.R."/>
        </authorList>
    </citation>
    <scope>NUCLEOTIDE SEQUENCE [LARGE SCALE GENOMIC DNA]</scope>
    <source>
        <strain evidence="5 6">H2240</strain>
    </source>
</reference>
<name>A0A212ADS0_9RHOB</name>
<dbReference type="SUPFAM" id="SSF46689">
    <property type="entry name" value="Homeodomain-like"/>
    <property type="match status" value="1"/>
</dbReference>
<feature type="DNA-binding region" description="H-T-H motif" evidence="2">
    <location>
        <begin position="61"/>
        <end position="80"/>
    </location>
</feature>
<dbReference type="InterPro" id="IPR050109">
    <property type="entry name" value="HTH-type_TetR-like_transc_reg"/>
</dbReference>
<comment type="caution">
    <text evidence="5">The sequence shown here is derived from an EMBL/GenBank/DDBJ whole genome shotgun (WGS) entry which is preliminary data.</text>
</comment>
<evidence type="ECO:0000313" key="6">
    <source>
        <dbReference type="Proteomes" id="UP000196878"/>
    </source>
</evidence>
<protein>
    <submittedName>
        <fullName evidence="5">TetR family transcriptional regulator</fullName>
    </submittedName>
</protein>
<dbReference type="Gene3D" id="1.10.357.10">
    <property type="entry name" value="Tetracycline Repressor, domain 2"/>
    <property type="match status" value="1"/>
</dbReference>